<dbReference type="PANTHER" id="PTHR37260:SF2">
    <property type="entry name" value="PROTEIN ECERIFERUM 16"/>
    <property type="match status" value="1"/>
</dbReference>
<dbReference type="Proteomes" id="UP001164929">
    <property type="component" value="Chromosome 7"/>
</dbReference>
<dbReference type="EMBL" id="JAQIZT010000007">
    <property type="protein sequence ID" value="KAJ6991513.1"/>
    <property type="molecule type" value="Genomic_DNA"/>
</dbReference>
<reference evidence="2" key="1">
    <citation type="journal article" date="2023" name="Mol. Ecol. Resour.">
        <title>Chromosome-level genome assembly of a triploid poplar Populus alba 'Berolinensis'.</title>
        <authorList>
            <person name="Chen S."/>
            <person name="Yu Y."/>
            <person name="Wang X."/>
            <person name="Wang S."/>
            <person name="Zhang T."/>
            <person name="Zhou Y."/>
            <person name="He R."/>
            <person name="Meng N."/>
            <person name="Wang Y."/>
            <person name="Liu W."/>
            <person name="Liu Z."/>
            <person name="Liu J."/>
            <person name="Guo Q."/>
            <person name="Huang H."/>
            <person name="Sederoff R.R."/>
            <person name="Wang G."/>
            <person name="Qu G."/>
            <person name="Chen S."/>
        </authorList>
    </citation>
    <scope>NUCLEOTIDE SEQUENCE</scope>
    <source>
        <strain evidence="2">SC-2020</strain>
    </source>
</reference>
<comment type="caution">
    <text evidence="2">The sequence shown here is derived from an EMBL/GenBank/DDBJ whole genome shotgun (WGS) entry which is preliminary data.</text>
</comment>
<name>A0AAD6QJG1_9ROSI</name>
<dbReference type="InterPro" id="IPR053342">
    <property type="entry name" value="Exosome_cofactor/PTGS_suppr"/>
</dbReference>
<organism evidence="2 3">
    <name type="scientific">Populus alba x Populus x berolinensis</name>
    <dbReference type="NCBI Taxonomy" id="444605"/>
    <lineage>
        <taxon>Eukaryota</taxon>
        <taxon>Viridiplantae</taxon>
        <taxon>Streptophyta</taxon>
        <taxon>Embryophyta</taxon>
        <taxon>Tracheophyta</taxon>
        <taxon>Spermatophyta</taxon>
        <taxon>Magnoliopsida</taxon>
        <taxon>eudicotyledons</taxon>
        <taxon>Gunneridae</taxon>
        <taxon>Pentapetalae</taxon>
        <taxon>rosids</taxon>
        <taxon>fabids</taxon>
        <taxon>Malpighiales</taxon>
        <taxon>Salicaceae</taxon>
        <taxon>Saliceae</taxon>
        <taxon>Populus</taxon>
    </lineage>
</organism>
<gene>
    <name evidence="2" type="ORF">NC653_019629</name>
</gene>
<feature type="compositionally biased region" description="Polar residues" evidence="1">
    <location>
        <begin position="74"/>
        <end position="97"/>
    </location>
</feature>
<sequence>MKLYQNVTKLTTFILLRTSWLASFLSLNLHALAEQLAKVDASGRLFIEADLLATELIGYIMLRVTWFIGQSGKRSNTSSSQEFDQLQTTGSEASSSHGPDRKPTTQTKATLTISEESAFEDFSEKNKAVSQNTKVFASGLTVGNTDPFSFIQGSDVKGNLNRNQCGKSNQSTAPEPPEQFNKLEEIPVVQQKTPTLLPPRTAYLMIYLRKHLIYKEKEAATPLPLLARNALASAKTTSTAATLDDVLDDNILDDLV</sequence>
<evidence type="ECO:0000313" key="2">
    <source>
        <dbReference type="EMBL" id="KAJ6991513.1"/>
    </source>
</evidence>
<accession>A0AAD6QJG1</accession>
<evidence type="ECO:0000256" key="1">
    <source>
        <dbReference type="SAM" id="MobiDB-lite"/>
    </source>
</evidence>
<proteinExistence type="predicted"/>
<evidence type="ECO:0000313" key="3">
    <source>
        <dbReference type="Proteomes" id="UP001164929"/>
    </source>
</evidence>
<dbReference type="PANTHER" id="PTHR37260">
    <property type="entry name" value="PHOSPHORELAY PROTEIN"/>
    <property type="match status" value="1"/>
</dbReference>
<keyword evidence="3" id="KW-1185">Reference proteome</keyword>
<dbReference type="AlphaFoldDB" id="A0AAD6QJG1"/>
<protein>
    <submittedName>
        <fullName evidence="2">Uncharacterized protein</fullName>
    </submittedName>
</protein>
<feature type="region of interest" description="Disordered" evidence="1">
    <location>
        <begin position="74"/>
        <end position="108"/>
    </location>
</feature>